<dbReference type="PANTHER" id="PTHR31778:SF2">
    <property type="entry name" value="BUD SITE SELECTION PROTEIN RAX2"/>
    <property type="match status" value="1"/>
</dbReference>
<dbReference type="Proteomes" id="UP000604083">
    <property type="component" value="Unassembled WGS sequence"/>
</dbReference>
<evidence type="ECO:0008006" key="4">
    <source>
        <dbReference type="Google" id="ProtNLM"/>
    </source>
</evidence>
<feature type="signal peptide" evidence="1">
    <location>
        <begin position="1"/>
        <end position="28"/>
    </location>
</feature>
<dbReference type="PANTHER" id="PTHR31778">
    <property type="entry name" value="BUD SITE SELECTION PROTEIN RAX2"/>
    <property type="match status" value="1"/>
</dbReference>
<gene>
    <name evidence="2" type="ORF">JIN78_08060</name>
</gene>
<dbReference type="GO" id="GO:0005935">
    <property type="term" value="C:cellular bud neck"/>
    <property type="evidence" value="ECO:0007669"/>
    <property type="project" value="TreeGrafter"/>
</dbReference>
<dbReference type="GO" id="GO:1902929">
    <property type="term" value="C:plasma membrane of growing cell tip"/>
    <property type="evidence" value="ECO:0007669"/>
    <property type="project" value="TreeGrafter"/>
</dbReference>
<evidence type="ECO:0000313" key="2">
    <source>
        <dbReference type="EMBL" id="MBK1834011.1"/>
    </source>
</evidence>
<dbReference type="Gene3D" id="2.120.10.80">
    <property type="entry name" value="Kelch-type beta propeller"/>
    <property type="match status" value="1"/>
</dbReference>
<dbReference type="AlphaFoldDB" id="A0A934RQZ2"/>
<reference evidence="2" key="1">
    <citation type="submission" date="2021-01" db="EMBL/GenBank/DDBJ databases">
        <title>Modified the classification status of verrucomicrobia.</title>
        <authorList>
            <person name="Feng X."/>
        </authorList>
    </citation>
    <scope>NUCLEOTIDE SEQUENCE</scope>
    <source>
        <strain evidence="2">KCTC 12986</strain>
    </source>
</reference>
<feature type="chain" id="PRO_5037403903" description="N-acetylneuraminic acid mutarotase" evidence="1">
    <location>
        <begin position="29"/>
        <end position="500"/>
    </location>
</feature>
<dbReference type="RefSeq" id="WP_200391445.1">
    <property type="nucleotide sequence ID" value="NZ_JAENIO010000016.1"/>
</dbReference>
<dbReference type="InterPro" id="IPR011043">
    <property type="entry name" value="Gal_Oxase/kelch_b-propeller"/>
</dbReference>
<name>A0A934RQZ2_9BACT</name>
<dbReference type="SUPFAM" id="SSF50965">
    <property type="entry name" value="Galactose oxidase, central domain"/>
    <property type="match status" value="1"/>
</dbReference>
<proteinExistence type="predicted"/>
<keyword evidence="1" id="KW-0732">Signal</keyword>
<evidence type="ECO:0000313" key="3">
    <source>
        <dbReference type="Proteomes" id="UP000604083"/>
    </source>
</evidence>
<organism evidence="2 3">
    <name type="scientific">Roseibacillus ishigakijimensis</name>
    <dbReference type="NCBI Taxonomy" id="454146"/>
    <lineage>
        <taxon>Bacteria</taxon>
        <taxon>Pseudomonadati</taxon>
        <taxon>Verrucomicrobiota</taxon>
        <taxon>Verrucomicrobiia</taxon>
        <taxon>Verrucomicrobiales</taxon>
        <taxon>Verrucomicrobiaceae</taxon>
        <taxon>Roseibacillus</taxon>
    </lineage>
</organism>
<dbReference type="SUPFAM" id="SSF75011">
    <property type="entry name" value="3-carboxy-cis,cis-mucoante lactonizing enzyme"/>
    <property type="match status" value="1"/>
</dbReference>
<comment type="caution">
    <text evidence="2">The sequence shown here is derived from an EMBL/GenBank/DDBJ whole genome shotgun (WGS) entry which is preliminary data.</text>
</comment>
<evidence type="ECO:0000256" key="1">
    <source>
        <dbReference type="SAM" id="SignalP"/>
    </source>
</evidence>
<keyword evidence="3" id="KW-1185">Reference proteome</keyword>
<dbReference type="InterPro" id="IPR015915">
    <property type="entry name" value="Kelch-typ_b-propeller"/>
</dbReference>
<dbReference type="EMBL" id="JAENIO010000016">
    <property type="protein sequence ID" value="MBK1834011.1"/>
    <property type="molecule type" value="Genomic_DNA"/>
</dbReference>
<sequence>MKANSLFSIPLGAAAVFASFFPLSSARADFEPDDVHWYYDVGGPSPEPFDFALSGRYLYTGGLFLSTSGVGFGEVGKNLVRYDTVLEQWEALPGLNAEFNGGVFALHAAGGKIYIGGNFSNMGGAVNTRVAVYDPATATFSGLLGGGLVSEGQENGPTNGDVRAILKKDHLVYVGGFYTGPSGSPENEKYIRVYNLNTQTWSRLGNGLDGRVEALALLPDGTLLAGGGFSEGLARWNGTAWSAYGGGIGGEGLVNDIVVAPDGTVYVGGSFTEVGAGANRLTDVRLVAAYDPGSNTWDNLAGGFHESYVQSNGSTFAADGVEELLWAHDRLYAVGDFQANRDRSNQDLDHIAYWDGSGEWKAMGSGVGNTGSQIVNCIAPGPGRSLFVGGTFSEGYRNASSANAQIALWDDSYDFRGGASERNYDYVPGARYNTTVALDAATGQVTFESRDNTDYKLLSTPDLSAGTWNVGSTTVFGDGEEKSFSVPLEAPRQFFRLQAE</sequence>
<accession>A0A934RQZ2</accession>
<protein>
    <recommendedName>
        <fullName evidence="4">N-acetylneuraminic acid mutarotase</fullName>
    </recommendedName>
</protein>